<feature type="transmembrane region" description="Helical" evidence="8">
    <location>
        <begin position="142"/>
        <end position="161"/>
    </location>
</feature>
<comment type="similarity">
    <text evidence="2">Belongs to the sodium:neurotransmitter symporter (SNF) (TC 2.A.22) family.</text>
</comment>
<feature type="transmembrane region" description="Helical" evidence="8">
    <location>
        <begin position="309"/>
        <end position="330"/>
    </location>
</feature>
<organism evidence="9 10">
    <name type="scientific">Molorchus minor</name>
    <dbReference type="NCBI Taxonomy" id="1323400"/>
    <lineage>
        <taxon>Eukaryota</taxon>
        <taxon>Metazoa</taxon>
        <taxon>Ecdysozoa</taxon>
        <taxon>Arthropoda</taxon>
        <taxon>Hexapoda</taxon>
        <taxon>Insecta</taxon>
        <taxon>Pterygota</taxon>
        <taxon>Neoptera</taxon>
        <taxon>Endopterygota</taxon>
        <taxon>Coleoptera</taxon>
        <taxon>Polyphaga</taxon>
        <taxon>Cucujiformia</taxon>
        <taxon>Chrysomeloidea</taxon>
        <taxon>Cerambycidae</taxon>
        <taxon>Lamiinae</taxon>
        <taxon>Monochamini</taxon>
        <taxon>Molorchus</taxon>
    </lineage>
</organism>
<evidence type="ECO:0000313" key="10">
    <source>
        <dbReference type="Proteomes" id="UP001162164"/>
    </source>
</evidence>
<name>A0ABQ9IWX2_9CUCU</name>
<dbReference type="SUPFAM" id="SSF161070">
    <property type="entry name" value="SNF-like"/>
    <property type="match status" value="1"/>
</dbReference>
<feature type="transmembrane region" description="Helical" evidence="8">
    <location>
        <begin position="44"/>
        <end position="71"/>
    </location>
</feature>
<feature type="transmembrane region" description="Helical" evidence="8">
    <location>
        <begin position="380"/>
        <end position="400"/>
    </location>
</feature>
<keyword evidence="5" id="KW-0769">Symport</keyword>
<evidence type="ECO:0000256" key="6">
    <source>
        <dbReference type="ARBA" id="ARBA00022989"/>
    </source>
</evidence>
<dbReference type="Proteomes" id="UP001162164">
    <property type="component" value="Unassembled WGS sequence"/>
</dbReference>
<dbReference type="InterPro" id="IPR000175">
    <property type="entry name" value="Na/ntran_symport"/>
</dbReference>
<comment type="caution">
    <text evidence="9">The sequence shown here is derived from an EMBL/GenBank/DDBJ whole genome shotgun (WGS) entry which is preliminary data.</text>
</comment>
<feature type="transmembrane region" description="Helical" evidence="8">
    <location>
        <begin position="463"/>
        <end position="481"/>
    </location>
</feature>
<evidence type="ECO:0000256" key="5">
    <source>
        <dbReference type="ARBA" id="ARBA00022847"/>
    </source>
</evidence>
<gene>
    <name evidence="9" type="ORF">NQ317_000890</name>
</gene>
<proteinExistence type="inferred from homology"/>
<dbReference type="EMBL" id="JAPWTJ010002090">
    <property type="protein sequence ID" value="KAJ8967979.1"/>
    <property type="molecule type" value="Genomic_DNA"/>
</dbReference>
<keyword evidence="10" id="KW-1185">Reference proteome</keyword>
<reference evidence="9" key="1">
    <citation type="journal article" date="2023" name="Insect Mol. Biol.">
        <title>Genome sequencing provides insights into the evolution of gene families encoding plant cell wall-degrading enzymes in longhorned beetles.</title>
        <authorList>
            <person name="Shin N.R."/>
            <person name="Okamura Y."/>
            <person name="Kirsch R."/>
            <person name="Pauchet Y."/>
        </authorList>
    </citation>
    <scope>NUCLEOTIDE SEQUENCE</scope>
    <source>
        <strain evidence="9">MMC_N1</strain>
    </source>
</reference>
<dbReference type="Pfam" id="PF00209">
    <property type="entry name" value="SNF"/>
    <property type="match status" value="1"/>
</dbReference>
<evidence type="ECO:0000256" key="4">
    <source>
        <dbReference type="ARBA" id="ARBA00022692"/>
    </source>
</evidence>
<evidence type="ECO:0000313" key="9">
    <source>
        <dbReference type="EMBL" id="KAJ8967979.1"/>
    </source>
</evidence>
<dbReference type="PROSITE" id="PS50267">
    <property type="entry name" value="NA_NEUROTRAN_SYMP_3"/>
    <property type="match status" value="1"/>
</dbReference>
<evidence type="ECO:0000256" key="1">
    <source>
        <dbReference type="ARBA" id="ARBA00004141"/>
    </source>
</evidence>
<keyword evidence="7 8" id="KW-0472">Membrane</keyword>
<keyword evidence="3" id="KW-0813">Transport</keyword>
<keyword evidence="6 8" id="KW-1133">Transmembrane helix</keyword>
<dbReference type="PRINTS" id="PR00176">
    <property type="entry name" value="NANEUSMPORT"/>
</dbReference>
<feature type="transmembrane region" description="Helical" evidence="8">
    <location>
        <begin position="350"/>
        <end position="368"/>
    </location>
</feature>
<evidence type="ECO:0000256" key="8">
    <source>
        <dbReference type="SAM" id="Phobius"/>
    </source>
</evidence>
<evidence type="ECO:0000256" key="3">
    <source>
        <dbReference type="ARBA" id="ARBA00022448"/>
    </source>
</evidence>
<evidence type="ECO:0000256" key="7">
    <source>
        <dbReference type="ARBA" id="ARBA00023136"/>
    </source>
</evidence>
<feature type="transmembrane region" description="Helical" evidence="8">
    <location>
        <begin position="421"/>
        <end position="443"/>
    </location>
</feature>
<comment type="subcellular location">
    <subcellularLocation>
        <location evidence="1">Membrane</location>
        <topology evidence="1">Multi-pass membrane protein</topology>
    </subcellularLocation>
</comment>
<sequence>MIPRVINNIPELVEIGEILPAKAQKVKKQKKKGKKAKKDKKGTGYAIVVVNFIVSTYFNTMCSYPLIFLVYSFRRKLPWTDCDNHWNTIHCAELGSHKLRSAINKTAHDDLIPTKETKTPADEFFHNQILQISDNIGDMGGIVWPVLVANLIAWAVTFLCIKKGGENCRKSRLFHSHLSGVNPCRALNKGVDFTGCLRWGAFLRLSAMGSAYQFEDAAIQIFFSLGPGWGGIVNMASFNDFRNNNKLDSILVPILNCSASILAGFVVFSVIGYMAHETGLPISTVASSGPGLAFITYPEAISLMPWPQLWAVLFFIMLFLLGLDSMFVTIESIVNSIVDEYPRLRRNKTYITFVSIIGMMLMSTIYATNGGMYWLQLFDWYSASISVVLICLVEVVIVGYTYGVSNFKHDVEFMIQEKISWFWIVSWKITTPLILTFMFYATIRFNTRVSYQGHEYPEWAINIGWGSCYVSMLCIPIYMGYRLLYLERGDLVEVSSVTYTGWTHGPYRGVDQVFS</sequence>
<dbReference type="PANTHER" id="PTHR11616:SF241">
    <property type="entry name" value="SODIUM- AND CHLORIDE-DEPENDENT GLYCINE TRANSPORTER 2"/>
    <property type="match status" value="1"/>
</dbReference>
<feature type="transmembrane region" description="Helical" evidence="8">
    <location>
        <begin position="250"/>
        <end position="275"/>
    </location>
</feature>
<accession>A0ABQ9IWX2</accession>
<dbReference type="PANTHER" id="PTHR11616">
    <property type="entry name" value="SODIUM/CHLORIDE DEPENDENT TRANSPORTER"/>
    <property type="match status" value="1"/>
</dbReference>
<keyword evidence="4 8" id="KW-0812">Transmembrane</keyword>
<dbReference type="InterPro" id="IPR037272">
    <property type="entry name" value="SNS_sf"/>
</dbReference>
<evidence type="ECO:0000256" key="2">
    <source>
        <dbReference type="ARBA" id="ARBA00006459"/>
    </source>
</evidence>
<protein>
    <submittedName>
        <fullName evidence="9">Uncharacterized protein</fullName>
    </submittedName>
</protein>